<dbReference type="PROSITE" id="PS50931">
    <property type="entry name" value="HTH_LYSR"/>
    <property type="match status" value="1"/>
</dbReference>
<organism evidence="6 7">
    <name type="scientific">Halovulum dunhuangense</name>
    <dbReference type="NCBI Taxonomy" id="1505036"/>
    <lineage>
        <taxon>Bacteria</taxon>
        <taxon>Pseudomonadati</taxon>
        <taxon>Pseudomonadota</taxon>
        <taxon>Alphaproteobacteria</taxon>
        <taxon>Rhodobacterales</taxon>
        <taxon>Paracoccaceae</taxon>
        <taxon>Halovulum</taxon>
    </lineage>
</organism>
<dbReference type="EMBL" id="JABFBC010000004">
    <property type="protein sequence ID" value="NNU81982.1"/>
    <property type="molecule type" value="Genomic_DNA"/>
</dbReference>
<dbReference type="InterPro" id="IPR036388">
    <property type="entry name" value="WH-like_DNA-bd_sf"/>
</dbReference>
<accession>A0A849L773</accession>
<dbReference type="AlphaFoldDB" id="A0A849L773"/>
<dbReference type="Proteomes" id="UP000572377">
    <property type="component" value="Unassembled WGS sequence"/>
</dbReference>
<proteinExistence type="inferred from homology"/>
<dbReference type="Pfam" id="PF03466">
    <property type="entry name" value="LysR_substrate"/>
    <property type="match status" value="1"/>
</dbReference>
<evidence type="ECO:0000256" key="1">
    <source>
        <dbReference type="ARBA" id="ARBA00009437"/>
    </source>
</evidence>
<keyword evidence="2" id="KW-0805">Transcription regulation</keyword>
<evidence type="ECO:0000256" key="3">
    <source>
        <dbReference type="ARBA" id="ARBA00023125"/>
    </source>
</evidence>
<dbReference type="Gene3D" id="1.10.10.10">
    <property type="entry name" value="Winged helix-like DNA-binding domain superfamily/Winged helix DNA-binding domain"/>
    <property type="match status" value="1"/>
</dbReference>
<dbReference type="InterPro" id="IPR036390">
    <property type="entry name" value="WH_DNA-bd_sf"/>
</dbReference>
<feature type="domain" description="HTH lysR-type" evidence="5">
    <location>
        <begin position="1"/>
        <end position="58"/>
    </location>
</feature>
<dbReference type="PANTHER" id="PTHR30126:SF2">
    <property type="entry name" value="HTH-TYPE TRANSCRIPTIONAL REGULATOR YJIE"/>
    <property type="match status" value="1"/>
</dbReference>
<dbReference type="SUPFAM" id="SSF46785">
    <property type="entry name" value="Winged helix' DNA-binding domain"/>
    <property type="match status" value="1"/>
</dbReference>
<gene>
    <name evidence="6" type="ORF">HMH01_16210</name>
</gene>
<dbReference type="Gene3D" id="3.40.190.10">
    <property type="entry name" value="Periplasmic binding protein-like II"/>
    <property type="match status" value="2"/>
</dbReference>
<keyword evidence="7" id="KW-1185">Reference proteome</keyword>
<protein>
    <submittedName>
        <fullName evidence="6">LysR family transcriptional regulator</fullName>
    </submittedName>
</protein>
<dbReference type="GO" id="GO:0000976">
    <property type="term" value="F:transcription cis-regulatory region binding"/>
    <property type="evidence" value="ECO:0007669"/>
    <property type="project" value="TreeGrafter"/>
</dbReference>
<dbReference type="InterPro" id="IPR000847">
    <property type="entry name" value="LysR_HTH_N"/>
</dbReference>
<dbReference type="Pfam" id="PF00126">
    <property type="entry name" value="HTH_1"/>
    <property type="match status" value="1"/>
</dbReference>
<evidence type="ECO:0000259" key="5">
    <source>
        <dbReference type="PROSITE" id="PS50931"/>
    </source>
</evidence>
<keyword evidence="4" id="KW-0804">Transcription</keyword>
<dbReference type="PANTHER" id="PTHR30126">
    <property type="entry name" value="HTH-TYPE TRANSCRIPTIONAL REGULATOR"/>
    <property type="match status" value="1"/>
</dbReference>
<dbReference type="GO" id="GO:0003700">
    <property type="term" value="F:DNA-binding transcription factor activity"/>
    <property type="evidence" value="ECO:0007669"/>
    <property type="project" value="InterPro"/>
</dbReference>
<dbReference type="PRINTS" id="PR00039">
    <property type="entry name" value="HTHLYSR"/>
</dbReference>
<keyword evidence="3" id="KW-0238">DNA-binding</keyword>
<dbReference type="InterPro" id="IPR005119">
    <property type="entry name" value="LysR_subst-bd"/>
</dbReference>
<reference evidence="6 7" key="1">
    <citation type="submission" date="2020-05" db="EMBL/GenBank/DDBJ databases">
        <title>Gimesia benthica sp. nov., a novel planctomycete isolated from a deep-sea water sample of the Northwest Indian Ocean.</title>
        <authorList>
            <person name="Wang J."/>
            <person name="Ruan C."/>
            <person name="Song L."/>
            <person name="Zhu Y."/>
            <person name="Li A."/>
            <person name="Zheng X."/>
            <person name="Wang L."/>
            <person name="Lu Z."/>
            <person name="Huang Y."/>
            <person name="Du W."/>
            <person name="Zhou Y."/>
            <person name="Huang L."/>
            <person name="Dai X."/>
        </authorList>
    </citation>
    <scope>NUCLEOTIDE SEQUENCE [LARGE SCALE GENOMIC DNA]</scope>
    <source>
        <strain evidence="6 7">YYQ-30</strain>
    </source>
</reference>
<dbReference type="RefSeq" id="WP_171326846.1">
    <property type="nucleotide sequence ID" value="NZ_JABFBC010000004.1"/>
</dbReference>
<name>A0A849L773_9RHOB</name>
<dbReference type="SUPFAM" id="SSF53850">
    <property type="entry name" value="Periplasmic binding protein-like II"/>
    <property type="match status" value="1"/>
</dbReference>
<evidence type="ECO:0000256" key="4">
    <source>
        <dbReference type="ARBA" id="ARBA00023163"/>
    </source>
</evidence>
<comment type="caution">
    <text evidence="6">The sequence shown here is derived from an EMBL/GenBank/DDBJ whole genome shotgun (WGS) entry which is preliminary data.</text>
</comment>
<comment type="similarity">
    <text evidence="1">Belongs to the LysR transcriptional regulatory family.</text>
</comment>
<sequence length="292" mass="32270">MDSRLLDDVLALLEEGNLSRAASRRNITQPAFSRRIQSFEDWVGIPLLERRKNRIALHPALAANELEIRATIQRIEALRARLRDGTTGAGRLVLATQHALAASVMRDTLVALHRSEPGLITRLRTMNREDCVSFFLRGEADLLMIYEARGFPPLPFDDTIGRRTWMRDTLVPVCGGALRHRLTEDGIPKAPFPLIQYPPDSHFGRLIHRNGRDAVLFDHGGRVAIETAFSVAALSLAEAGLGVAWLPHSLCLRQIAAGDLVNLAPSFGQIALDVSVFFSKQSADAQRFLSGI</sequence>
<evidence type="ECO:0000256" key="2">
    <source>
        <dbReference type="ARBA" id="ARBA00023015"/>
    </source>
</evidence>
<evidence type="ECO:0000313" key="7">
    <source>
        <dbReference type="Proteomes" id="UP000572377"/>
    </source>
</evidence>
<evidence type="ECO:0000313" key="6">
    <source>
        <dbReference type="EMBL" id="NNU81982.1"/>
    </source>
</evidence>